<dbReference type="PROSITE" id="PS00107">
    <property type="entry name" value="PROTEIN_KINASE_ATP"/>
    <property type="match status" value="1"/>
</dbReference>
<dbReference type="InterPro" id="IPR000719">
    <property type="entry name" value="Prot_kinase_dom"/>
</dbReference>
<dbReference type="AlphaFoldDB" id="A0A7J7HXH0"/>
<dbReference type="InterPro" id="IPR017441">
    <property type="entry name" value="Protein_kinase_ATP_BS"/>
</dbReference>
<feature type="non-terminal residue" evidence="10">
    <location>
        <position position="1"/>
    </location>
</feature>
<dbReference type="Gene3D" id="3.30.200.20">
    <property type="entry name" value="Phosphorylase Kinase, domain 1"/>
    <property type="match status" value="1"/>
</dbReference>
<keyword evidence="1 7" id="KW-0723">Serine/threonine-protein kinase</keyword>
<dbReference type="SMART" id="SM00220">
    <property type="entry name" value="S_TKc"/>
    <property type="match status" value="1"/>
</dbReference>
<evidence type="ECO:0000256" key="5">
    <source>
        <dbReference type="ARBA" id="ARBA00022840"/>
    </source>
</evidence>
<evidence type="ECO:0000256" key="7">
    <source>
        <dbReference type="RuleBase" id="RU000304"/>
    </source>
</evidence>
<evidence type="ECO:0000259" key="9">
    <source>
        <dbReference type="PROSITE" id="PS50011"/>
    </source>
</evidence>
<feature type="transmembrane region" description="Helical" evidence="8">
    <location>
        <begin position="15"/>
        <end position="39"/>
    </location>
</feature>
<dbReference type="GO" id="GO:0004674">
    <property type="term" value="F:protein serine/threonine kinase activity"/>
    <property type="evidence" value="ECO:0007669"/>
    <property type="project" value="UniProtKB-KW"/>
</dbReference>
<keyword evidence="8" id="KW-1133">Transmembrane helix</keyword>
<dbReference type="Gene3D" id="1.10.510.10">
    <property type="entry name" value="Transferase(Phosphotransferase) domain 1"/>
    <property type="match status" value="1"/>
</dbReference>
<dbReference type="Pfam" id="PF00069">
    <property type="entry name" value="Pkinase"/>
    <property type="match status" value="1"/>
</dbReference>
<dbReference type="PROSITE" id="PS50011">
    <property type="entry name" value="PROTEIN_KINASE_DOM"/>
    <property type="match status" value="1"/>
</dbReference>
<keyword evidence="11" id="KW-1185">Reference proteome</keyword>
<dbReference type="FunFam" id="1.10.510.10:FF:000223">
    <property type="entry name" value="probable receptor-like protein kinase At1g80640"/>
    <property type="match status" value="1"/>
</dbReference>
<reference evidence="10 11" key="2">
    <citation type="submission" date="2020-07" db="EMBL/GenBank/DDBJ databases">
        <title>Genome assembly of wild tea tree DASZ reveals pedigree and selection history of tea varieties.</title>
        <authorList>
            <person name="Zhang W."/>
        </authorList>
    </citation>
    <scope>NUCLEOTIDE SEQUENCE [LARGE SCALE GENOMIC DNA]</scope>
    <source>
        <strain evidence="11">cv. G240</strain>
        <tissue evidence="10">Leaf</tissue>
    </source>
</reference>
<dbReference type="PROSITE" id="PS00108">
    <property type="entry name" value="PROTEIN_KINASE_ST"/>
    <property type="match status" value="1"/>
</dbReference>
<evidence type="ECO:0000256" key="1">
    <source>
        <dbReference type="ARBA" id="ARBA00022527"/>
    </source>
</evidence>
<keyword evidence="2" id="KW-0808">Transferase</keyword>
<evidence type="ECO:0000256" key="3">
    <source>
        <dbReference type="ARBA" id="ARBA00022741"/>
    </source>
</evidence>
<dbReference type="InterPro" id="IPR011009">
    <property type="entry name" value="Kinase-like_dom_sf"/>
</dbReference>
<keyword evidence="3 6" id="KW-0547">Nucleotide-binding</keyword>
<keyword evidence="8" id="KW-0812">Transmembrane</keyword>
<protein>
    <recommendedName>
        <fullName evidence="9">Protein kinase domain-containing protein</fullName>
    </recommendedName>
</protein>
<comment type="similarity">
    <text evidence="7">Belongs to the protein kinase superfamily.</text>
</comment>
<dbReference type="PANTHER" id="PTHR47989:SF27">
    <property type="entry name" value="PROTEIN KINASE DOMAIN-CONTAINING PROTEIN"/>
    <property type="match status" value="1"/>
</dbReference>
<evidence type="ECO:0000256" key="6">
    <source>
        <dbReference type="PROSITE-ProRule" id="PRU10141"/>
    </source>
</evidence>
<evidence type="ECO:0000313" key="11">
    <source>
        <dbReference type="Proteomes" id="UP000593564"/>
    </source>
</evidence>
<keyword evidence="4" id="KW-0418">Kinase</keyword>
<evidence type="ECO:0000256" key="2">
    <source>
        <dbReference type="ARBA" id="ARBA00022679"/>
    </source>
</evidence>
<evidence type="ECO:0000256" key="4">
    <source>
        <dbReference type="ARBA" id="ARBA00022777"/>
    </source>
</evidence>
<dbReference type="SUPFAM" id="SSF56112">
    <property type="entry name" value="Protein kinase-like (PK-like)"/>
    <property type="match status" value="1"/>
</dbReference>
<reference evidence="11" key="1">
    <citation type="journal article" date="2020" name="Nat. Commun.">
        <title>Genome assembly of wild tea tree DASZ reveals pedigree and selection history of tea varieties.</title>
        <authorList>
            <person name="Zhang W."/>
            <person name="Zhang Y."/>
            <person name="Qiu H."/>
            <person name="Guo Y."/>
            <person name="Wan H."/>
            <person name="Zhang X."/>
            <person name="Scossa F."/>
            <person name="Alseekh S."/>
            <person name="Zhang Q."/>
            <person name="Wang P."/>
            <person name="Xu L."/>
            <person name="Schmidt M.H."/>
            <person name="Jia X."/>
            <person name="Li D."/>
            <person name="Zhu A."/>
            <person name="Guo F."/>
            <person name="Chen W."/>
            <person name="Ni D."/>
            <person name="Usadel B."/>
            <person name="Fernie A.R."/>
            <person name="Wen W."/>
        </authorList>
    </citation>
    <scope>NUCLEOTIDE SEQUENCE [LARGE SCALE GENOMIC DNA]</scope>
    <source>
        <strain evidence="11">cv. G240</strain>
    </source>
</reference>
<evidence type="ECO:0000256" key="8">
    <source>
        <dbReference type="SAM" id="Phobius"/>
    </source>
</evidence>
<keyword evidence="8" id="KW-0472">Membrane</keyword>
<keyword evidence="5 6" id="KW-0067">ATP-binding</keyword>
<name>A0A7J7HXH0_CAMSI</name>
<dbReference type="EMBL" id="JACBKZ010000002">
    <property type="protein sequence ID" value="KAF5957185.1"/>
    <property type="molecule type" value="Genomic_DNA"/>
</dbReference>
<dbReference type="InterPro" id="IPR008271">
    <property type="entry name" value="Ser/Thr_kinase_AS"/>
</dbReference>
<dbReference type="Proteomes" id="UP000593564">
    <property type="component" value="Unassembled WGS sequence"/>
</dbReference>
<feature type="transmembrane region" description="Helical" evidence="8">
    <location>
        <begin position="289"/>
        <end position="310"/>
    </location>
</feature>
<sequence>PPERIVHPQDLNKKILIALIVASTLLCGILLSLFCFWIYKHKNLKNSIAKSQQSHDAANGISLGPILGRFNSLRMADKRGSAALIDYQLLVAATNNFQENNVLGEGGFGRVYKACFSDTFLAAVKRLRGISHDAEREFENEMDWLGKIKHQNIVSLLGYCIHGEARFLVYEMMHNGSLESQLHGPSHGSSLTWHLRMKIALDVARGLEFLHEHCNPPVIHRDLKSSNILLDSNFNAKLSDFGLAITGGNQSKDSLKLPGTLGYVAPEYLLDGMPKVIERNLLNNVFESAIVNSLIKVTVYAFGVVLLELLMGRKPVEKIKSAQCQSIVTWAMPQLTDRSKLPNIVDPVIRNTMDLKHLYQVAAVAVLCVQPEPGYRPLITDVLHSFIPLVPIELGGSLRVSETTPTSYSKLSSH</sequence>
<accession>A0A7J7HXH0</accession>
<proteinExistence type="inferred from homology"/>
<comment type="caution">
    <text evidence="10">The sequence shown here is derived from an EMBL/GenBank/DDBJ whole genome shotgun (WGS) entry which is preliminary data.</text>
</comment>
<feature type="binding site" evidence="6">
    <location>
        <position position="125"/>
    </location>
    <ligand>
        <name>ATP</name>
        <dbReference type="ChEBI" id="CHEBI:30616"/>
    </ligand>
</feature>
<dbReference type="GO" id="GO:0005524">
    <property type="term" value="F:ATP binding"/>
    <property type="evidence" value="ECO:0007669"/>
    <property type="project" value="UniProtKB-UniRule"/>
</dbReference>
<evidence type="ECO:0000313" key="10">
    <source>
        <dbReference type="EMBL" id="KAF5957185.1"/>
    </source>
</evidence>
<dbReference type="PANTHER" id="PTHR47989">
    <property type="entry name" value="OS01G0750732 PROTEIN"/>
    <property type="match status" value="1"/>
</dbReference>
<gene>
    <name evidence="10" type="ORF">HYC85_004410</name>
</gene>
<dbReference type="FunFam" id="3.30.200.20:FF:000342">
    <property type="entry name" value="Protein kinase superfamily protein"/>
    <property type="match status" value="1"/>
</dbReference>
<feature type="domain" description="Protein kinase" evidence="9">
    <location>
        <begin position="97"/>
        <end position="387"/>
    </location>
</feature>
<organism evidence="10 11">
    <name type="scientific">Camellia sinensis</name>
    <name type="common">Tea plant</name>
    <name type="synonym">Thea sinensis</name>
    <dbReference type="NCBI Taxonomy" id="4442"/>
    <lineage>
        <taxon>Eukaryota</taxon>
        <taxon>Viridiplantae</taxon>
        <taxon>Streptophyta</taxon>
        <taxon>Embryophyta</taxon>
        <taxon>Tracheophyta</taxon>
        <taxon>Spermatophyta</taxon>
        <taxon>Magnoliopsida</taxon>
        <taxon>eudicotyledons</taxon>
        <taxon>Gunneridae</taxon>
        <taxon>Pentapetalae</taxon>
        <taxon>asterids</taxon>
        <taxon>Ericales</taxon>
        <taxon>Theaceae</taxon>
        <taxon>Camellia</taxon>
    </lineage>
</organism>